<dbReference type="Proteomes" id="UP001153050">
    <property type="component" value="Unassembled WGS sequence"/>
</dbReference>
<dbReference type="SUPFAM" id="SSF52540">
    <property type="entry name" value="P-loop containing nucleoside triphosphate hydrolases"/>
    <property type="match status" value="1"/>
</dbReference>
<accession>A0ABM9E014</accession>
<dbReference type="EMBL" id="CAKXZT010000126">
    <property type="protein sequence ID" value="CAH2402292.1"/>
    <property type="molecule type" value="Genomic_DNA"/>
</dbReference>
<gene>
    <name evidence="2" type="ORF">MES5069_310028</name>
</gene>
<comment type="caution">
    <text evidence="2">The sequence shown here is derived from an EMBL/GenBank/DDBJ whole genome shotgun (WGS) entry which is preliminary data.</text>
</comment>
<proteinExistence type="predicted"/>
<reference evidence="2 3" key="1">
    <citation type="submission" date="2022-03" db="EMBL/GenBank/DDBJ databases">
        <authorList>
            <person name="Brunel B."/>
        </authorList>
    </citation>
    <scope>NUCLEOTIDE SEQUENCE [LARGE SCALE GENOMIC DNA]</scope>
    <source>
        <strain evidence="2">STM5069sample</strain>
    </source>
</reference>
<protein>
    <submittedName>
        <fullName evidence="2">Uncharacterized protein</fullName>
    </submittedName>
</protein>
<keyword evidence="3" id="KW-1185">Reference proteome</keyword>
<sequence length="245" mass="27222">MFTAYSKASDEVEAVDGDSAVAALDEQRRTVLLEIEDKAFSYFRLRAGIVAAEQALHLYRKHRSSMMLRASAAFQVINWGAYRGLATQPDMDTEVLIGIGADGSSKLAQEMSKGTRFQLYLALRVAGYHEFAQSRTPVPFIADDIMKTFDDFRAVNAFRLFADIAKVGQVIYLTHHQHLCDIARRVCPNARIHELAVPLVPERWRCVRRPIPGLSLSRPAGPATSTRQPGSAPKGPRPSYVLHPS</sequence>
<dbReference type="PANTHER" id="PTHR41259:SF1">
    <property type="entry name" value="DOUBLE-STRAND BREAK REPAIR RAD50 ATPASE, PUTATIVE-RELATED"/>
    <property type="match status" value="1"/>
</dbReference>
<evidence type="ECO:0000256" key="1">
    <source>
        <dbReference type="SAM" id="MobiDB-lite"/>
    </source>
</evidence>
<dbReference type="InterPro" id="IPR027417">
    <property type="entry name" value="P-loop_NTPase"/>
</dbReference>
<evidence type="ECO:0000313" key="2">
    <source>
        <dbReference type="EMBL" id="CAH2402292.1"/>
    </source>
</evidence>
<name>A0ABM9E014_9HYPH</name>
<evidence type="ECO:0000313" key="3">
    <source>
        <dbReference type="Proteomes" id="UP001153050"/>
    </source>
</evidence>
<organism evidence="2 3">
    <name type="scientific">Mesorhizobium escarrei</name>
    <dbReference type="NCBI Taxonomy" id="666018"/>
    <lineage>
        <taxon>Bacteria</taxon>
        <taxon>Pseudomonadati</taxon>
        <taxon>Pseudomonadota</taxon>
        <taxon>Alphaproteobacteria</taxon>
        <taxon>Hyphomicrobiales</taxon>
        <taxon>Phyllobacteriaceae</taxon>
        <taxon>Mesorhizobium</taxon>
    </lineage>
</organism>
<dbReference type="RefSeq" id="WP_254018967.1">
    <property type="nucleotide sequence ID" value="NZ_CAKXZT010000126.1"/>
</dbReference>
<dbReference type="PANTHER" id="PTHR41259">
    <property type="entry name" value="DOUBLE-STRAND BREAK REPAIR RAD50 ATPASE, PUTATIVE-RELATED"/>
    <property type="match status" value="1"/>
</dbReference>
<feature type="region of interest" description="Disordered" evidence="1">
    <location>
        <begin position="217"/>
        <end position="245"/>
    </location>
</feature>
<dbReference type="Gene3D" id="3.40.50.300">
    <property type="entry name" value="P-loop containing nucleotide triphosphate hydrolases"/>
    <property type="match status" value="1"/>
</dbReference>